<dbReference type="Gene3D" id="1.25.40.20">
    <property type="entry name" value="Ankyrin repeat-containing domain"/>
    <property type="match status" value="1"/>
</dbReference>
<feature type="repeat" description="ANK" evidence="7">
    <location>
        <begin position="37"/>
        <end position="69"/>
    </location>
</feature>
<keyword evidence="2" id="KW-0677">Repeat</keyword>
<dbReference type="FunFam" id="1.25.40.20:FF:000025">
    <property type="entry name" value="GA-binding protein subunit beta-1 isoform X1"/>
    <property type="match status" value="1"/>
</dbReference>
<evidence type="ECO:0000256" key="8">
    <source>
        <dbReference type="SAM" id="MobiDB-lite"/>
    </source>
</evidence>
<evidence type="ECO:0000313" key="9">
    <source>
        <dbReference type="EMBL" id="KAK2155233.1"/>
    </source>
</evidence>
<keyword evidence="4 7" id="KW-0040">ANK repeat</keyword>
<evidence type="ECO:0000256" key="6">
    <source>
        <dbReference type="ARBA" id="ARBA00023242"/>
    </source>
</evidence>
<dbReference type="Pfam" id="PF13637">
    <property type="entry name" value="Ank_4"/>
    <property type="match status" value="1"/>
</dbReference>
<dbReference type="PROSITE" id="PS50088">
    <property type="entry name" value="ANK_REPEAT"/>
    <property type="match status" value="3"/>
</dbReference>
<dbReference type="PRINTS" id="PR01415">
    <property type="entry name" value="ANKYRIN"/>
</dbReference>
<keyword evidence="6" id="KW-0539">Nucleus</keyword>
<evidence type="ECO:0000256" key="5">
    <source>
        <dbReference type="ARBA" id="ARBA00023163"/>
    </source>
</evidence>
<sequence>MSLVDLGKRLLEAAKQGLTSDVRTLMSNGAPFTTDWLGTSPLHYAALNGHAGTAEVLLRAGISRDARTKVDRTPLHVASQEGHPEVVDLLIKNGADIEAKDMLKMTPLHWAVEKGHVGVIELLLGHGSDIHVTNKFGKSPVDIAINNGREDIAELLQLARLPQQNIVEVTTTDPTVIEEVTDTGNIEISEGVEDETESAISGIKGIKREIDCSDGSEQSSTAVLATLAALAEATGPLNAHSTSSTTAAEALSWLESHGITMVSGDTPTTLVESGGQTLSLTEAGKLALDFVKQKVITVATAQNELSDESGTPMVIRLTSTGEAVAEPIGQQDEPVLKKIKIERNEDGLVSEANCMTTLPPGYVFAKTEPQEVLTDPLGTETVIESIEEHVSTESVDDQGDMMIAGENVIVTQDGIVVHDGLGITVQSEAEQEVSEVGMTGGDFNEVAEEALVEQTLDNSESQNFQNRLDDITSKT</sequence>
<evidence type="ECO:0000256" key="2">
    <source>
        <dbReference type="ARBA" id="ARBA00022737"/>
    </source>
</evidence>
<keyword evidence="10" id="KW-1185">Reference proteome</keyword>
<dbReference type="SMART" id="SM00248">
    <property type="entry name" value="ANK"/>
    <property type="match status" value="4"/>
</dbReference>
<keyword evidence="3" id="KW-0805">Transcription regulation</keyword>
<feature type="compositionally biased region" description="Polar residues" evidence="8">
    <location>
        <begin position="456"/>
        <end position="466"/>
    </location>
</feature>
<dbReference type="InterPro" id="IPR002110">
    <property type="entry name" value="Ankyrin_rpt"/>
</dbReference>
<feature type="region of interest" description="Disordered" evidence="8">
    <location>
        <begin position="456"/>
        <end position="475"/>
    </location>
</feature>
<dbReference type="PROSITE" id="PS50297">
    <property type="entry name" value="ANK_REP_REGION"/>
    <property type="match status" value="3"/>
</dbReference>
<dbReference type="Pfam" id="PF12796">
    <property type="entry name" value="Ank_2"/>
    <property type="match status" value="1"/>
</dbReference>
<evidence type="ECO:0000256" key="4">
    <source>
        <dbReference type="ARBA" id="ARBA00023043"/>
    </source>
</evidence>
<evidence type="ECO:0000313" key="10">
    <source>
        <dbReference type="Proteomes" id="UP001208570"/>
    </source>
</evidence>
<organism evidence="9 10">
    <name type="scientific">Paralvinella palmiformis</name>
    <dbReference type="NCBI Taxonomy" id="53620"/>
    <lineage>
        <taxon>Eukaryota</taxon>
        <taxon>Metazoa</taxon>
        <taxon>Spiralia</taxon>
        <taxon>Lophotrochozoa</taxon>
        <taxon>Annelida</taxon>
        <taxon>Polychaeta</taxon>
        <taxon>Sedentaria</taxon>
        <taxon>Canalipalpata</taxon>
        <taxon>Terebellida</taxon>
        <taxon>Terebelliformia</taxon>
        <taxon>Alvinellidae</taxon>
        <taxon>Paralvinella</taxon>
    </lineage>
</organism>
<comment type="subcellular location">
    <subcellularLocation>
        <location evidence="1">Nucleus</location>
    </subcellularLocation>
</comment>
<keyword evidence="5" id="KW-0804">Transcription</keyword>
<dbReference type="EMBL" id="JAODUP010000245">
    <property type="protein sequence ID" value="KAK2155233.1"/>
    <property type="molecule type" value="Genomic_DNA"/>
</dbReference>
<gene>
    <name evidence="9" type="ORF">LSH36_245g00035</name>
</gene>
<evidence type="ECO:0000256" key="1">
    <source>
        <dbReference type="ARBA" id="ARBA00004123"/>
    </source>
</evidence>
<dbReference type="PANTHER" id="PTHR24193">
    <property type="entry name" value="ANKYRIN REPEAT PROTEIN"/>
    <property type="match status" value="1"/>
</dbReference>
<dbReference type="GO" id="GO:0000976">
    <property type="term" value="F:transcription cis-regulatory region binding"/>
    <property type="evidence" value="ECO:0007669"/>
    <property type="project" value="TreeGrafter"/>
</dbReference>
<dbReference type="GO" id="GO:0045944">
    <property type="term" value="P:positive regulation of transcription by RNA polymerase II"/>
    <property type="evidence" value="ECO:0007669"/>
    <property type="project" value="TreeGrafter"/>
</dbReference>
<dbReference type="Proteomes" id="UP001208570">
    <property type="component" value="Unassembled WGS sequence"/>
</dbReference>
<proteinExistence type="predicted"/>
<dbReference type="GO" id="GO:0005634">
    <property type="term" value="C:nucleus"/>
    <property type="evidence" value="ECO:0007669"/>
    <property type="project" value="UniProtKB-SubCell"/>
</dbReference>
<dbReference type="PANTHER" id="PTHR24193:SF128">
    <property type="entry name" value="GA-BINDING PROTEIN SUBUNIT BETA-1"/>
    <property type="match status" value="1"/>
</dbReference>
<protein>
    <submittedName>
        <fullName evidence="9">Uncharacterized protein</fullName>
    </submittedName>
</protein>
<evidence type="ECO:0000256" key="3">
    <source>
        <dbReference type="ARBA" id="ARBA00023015"/>
    </source>
</evidence>
<accession>A0AAD9JMK2</accession>
<comment type="caution">
    <text evidence="9">The sequence shown here is derived from an EMBL/GenBank/DDBJ whole genome shotgun (WGS) entry which is preliminary data.</text>
</comment>
<dbReference type="AlphaFoldDB" id="A0AAD9JMK2"/>
<dbReference type="SUPFAM" id="SSF48403">
    <property type="entry name" value="Ankyrin repeat"/>
    <property type="match status" value="1"/>
</dbReference>
<feature type="repeat" description="ANK" evidence="7">
    <location>
        <begin position="70"/>
        <end position="102"/>
    </location>
</feature>
<name>A0AAD9JMK2_9ANNE</name>
<dbReference type="InterPro" id="IPR050663">
    <property type="entry name" value="Ankyrin-SOCS_Box"/>
</dbReference>
<evidence type="ECO:0000256" key="7">
    <source>
        <dbReference type="PROSITE-ProRule" id="PRU00023"/>
    </source>
</evidence>
<dbReference type="InterPro" id="IPR036770">
    <property type="entry name" value="Ankyrin_rpt-contain_sf"/>
</dbReference>
<reference evidence="9" key="1">
    <citation type="journal article" date="2023" name="Mol. Biol. Evol.">
        <title>Third-Generation Sequencing Reveals the Adaptive Role of the Epigenome in Three Deep-Sea Polychaetes.</title>
        <authorList>
            <person name="Perez M."/>
            <person name="Aroh O."/>
            <person name="Sun Y."/>
            <person name="Lan Y."/>
            <person name="Juniper S.K."/>
            <person name="Young C.R."/>
            <person name="Angers B."/>
            <person name="Qian P.Y."/>
        </authorList>
    </citation>
    <scope>NUCLEOTIDE SEQUENCE</scope>
    <source>
        <strain evidence="9">P08H-3</strain>
    </source>
</reference>
<feature type="repeat" description="ANK" evidence="7">
    <location>
        <begin position="103"/>
        <end position="135"/>
    </location>
</feature>